<feature type="domain" description="HTH iclR-type" evidence="4">
    <location>
        <begin position="10"/>
        <end position="70"/>
    </location>
</feature>
<dbReference type="InterPro" id="IPR029016">
    <property type="entry name" value="GAF-like_dom_sf"/>
</dbReference>
<proteinExistence type="predicted"/>
<evidence type="ECO:0000259" key="5">
    <source>
        <dbReference type="PROSITE" id="PS51078"/>
    </source>
</evidence>
<dbReference type="InterPro" id="IPR036390">
    <property type="entry name" value="WH_DNA-bd_sf"/>
</dbReference>
<dbReference type="GO" id="GO:0003677">
    <property type="term" value="F:DNA binding"/>
    <property type="evidence" value="ECO:0007669"/>
    <property type="project" value="UniProtKB-KW"/>
</dbReference>
<dbReference type="RefSeq" id="WP_205111216.1">
    <property type="nucleotide sequence ID" value="NZ_BAAAHT010000001.1"/>
</dbReference>
<comment type="caution">
    <text evidence="6">The sequence shown here is derived from an EMBL/GenBank/DDBJ whole genome shotgun (WGS) entry which is preliminary data.</text>
</comment>
<evidence type="ECO:0000256" key="1">
    <source>
        <dbReference type="ARBA" id="ARBA00023015"/>
    </source>
</evidence>
<dbReference type="PANTHER" id="PTHR30136">
    <property type="entry name" value="HELIX-TURN-HELIX TRANSCRIPTIONAL REGULATOR, ICLR FAMILY"/>
    <property type="match status" value="1"/>
</dbReference>
<keyword evidence="7" id="KW-1185">Reference proteome</keyword>
<name>A0ABS2L951_9MICO</name>
<evidence type="ECO:0000256" key="3">
    <source>
        <dbReference type="ARBA" id="ARBA00023163"/>
    </source>
</evidence>
<reference evidence="6 7" key="1">
    <citation type="submission" date="2021-01" db="EMBL/GenBank/DDBJ databases">
        <title>Sequencing the genomes of 1000 actinobacteria strains.</title>
        <authorList>
            <person name="Klenk H.-P."/>
        </authorList>
    </citation>
    <scope>NUCLEOTIDE SEQUENCE [LARGE SCALE GENOMIC DNA]</scope>
    <source>
        <strain evidence="6 7">DSM 13057</strain>
    </source>
</reference>
<dbReference type="Pfam" id="PF09339">
    <property type="entry name" value="HTH_IclR"/>
    <property type="match status" value="1"/>
</dbReference>
<dbReference type="Proteomes" id="UP000776164">
    <property type="component" value="Unassembled WGS sequence"/>
</dbReference>
<keyword evidence="1" id="KW-0805">Transcription regulation</keyword>
<dbReference type="InterPro" id="IPR014757">
    <property type="entry name" value="Tscrpt_reg_IclR_C"/>
</dbReference>
<evidence type="ECO:0000313" key="6">
    <source>
        <dbReference type="EMBL" id="MBM7473623.1"/>
    </source>
</evidence>
<organism evidence="6 7">
    <name type="scientific">Subtercola frigoramans</name>
    <dbReference type="NCBI Taxonomy" id="120298"/>
    <lineage>
        <taxon>Bacteria</taxon>
        <taxon>Bacillati</taxon>
        <taxon>Actinomycetota</taxon>
        <taxon>Actinomycetes</taxon>
        <taxon>Micrococcales</taxon>
        <taxon>Microbacteriaceae</taxon>
        <taxon>Subtercola</taxon>
    </lineage>
</organism>
<evidence type="ECO:0000259" key="4">
    <source>
        <dbReference type="PROSITE" id="PS51077"/>
    </source>
</evidence>
<dbReference type="Pfam" id="PF01614">
    <property type="entry name" value="IclR_C"/>
    <property type="match status" value="1"/>
</dbReference>
<dbReference type="InterPro" id="IPR036388">
    <property type="entry name" value="WH-like_DNA-bd_sf"/>
</dbReference>
<dbReference type="InterPro" id="IPR005471">
    <property type="entry name" value="Tscrpt_reg_IclR_N"/>
</dbReference>
<dbReference type="Gene3D" id="1.10.10.10">
    <property type="entry name" value="Winged helix-like DNA-binding domain superfamily/Winged helix DNA-binding domain"/>
    <property type="match status" value="1"/>
</dbReference>
<dbReference type="PROSITE" id="PS51077">
    <property type="entry name" value="HTH_ICLR"/>
    <property type="match status" value="1"/>
</dbReference>
<dbReference type="SMART" id="SM00346">
    <property type="entry name" value="HTH_ICLR"/>
    <property type="match status" value="1"/>
</dbReference>
<gene>
    <name evidence="6" type="ORF">JOE66_003257</name>
</gene>
<feature type="domain" description="IclR-ED" evidence="5">
    <location>
        <begin position="71"/>
        <end position="257"/>
    </location>
</feature>
<dbReference type="PANTHER" id="PTHR30136:SF24">
    <property type="entry name" value="HTH-TYPE TRANSCRIPTIONAL REPRESSOR ALLR"/>
    <property type="match status" value="1"/>
</dbReference>
<evidence type="ECO:0000313" key="7">
    <source>
        <dbReference type="Proteomes" id="UP000776164"/>
    </source>
</evidence>
<accession>A0ABS2L951</accession>
<dbReference type="Gene3D" id="3.30.450.40">
    <property type="match status" value="1"/>
</dbReference>
<sequence>MRSTQQNESGSVIGRVSAILDCFAGIDTVLSVSELSRRSGISKTTTWRITGELVERGFLEQQPGGLVLGLRFFELGESAMRPRTLRRLALARMEVLRHVSGNTVHLAVITEADVVYIEILPVRSSPRMPSRVGGRVPAHATAVGKALLAFSPVELVDAVIARGLDAVGPRTITDAGDFRDELDRVRGNGVAQETEESAPGVSCVAVPVFFDDGPVAAALSISGPSQTLRVDEVTILLRDAAAALQRDAQRLPKLGRQF</sequence>
<dbReference type="EMBL" id="JAFBBU010000001">
    <property type="protein sequence ID" value="MBM7473623.1"/>
    <property type="molecule type" value="Genomic_DNA"/>
</dbReference>
<dbReference type="PROSITE" id="PS51078">
    <property type="entry name" value="ICLR_ED"/>
    <property type="match status" value="1"/>
</dbReference>
<dbReference type="InterPro" id="IPR050707">
    <property type="entry name" value="HTH_MetabolicPath_Reg"/>
</dbReference>
<keyword evidence="3" id="KW-0804">Transcription</keyword>
<keyword evidence="2 6" id="KW-0238">DNA-binding</keyword>
<dbReference type="SUPFAM" id="SSF55781">
    <property type="entry name" value="GAF domain-like"/>
    <property type="match status" value="1"/>
</dbReference>
<evidence type="ECO:0000256" key="2">
    <source>
        <dbReference type="ARBA" id="ARBA00023125"/>
    </source>
</evidence>
<protein>
    <submittedName>
        <fullName evidence="6">DNA-binding IclR family transcriptional regulator</fullName>
    </submittedName>
</protein>
<dbReference type="SUPFAM" id="SSF46785">
    <property type="entry name" value="Winged helix' DNA-binding domain"/>
    <property type="match status" value="1"/>
</dbReference>